<comment type="subcellular location">
    <subcellularLocation>
        <location evidence="2">Cell inner membrane</location>
        <topology evidence="2">Multi-pass membrane protein</topology>
    </subcellularLocation>
</comment>
<evidence type="ECO:0000256" key="9">
    <source>
        <dbReference type="ARBA" id="ARBA00022840"/>
    </source>
</evidence>
<name>A0A502E0K0_9BURK</name>
<organism evidence="17 18">
    <name type="scientific">Variovorax guangxiensis</name>
    <dbReference type="NCBI Taxonomy" id="1775474"/>
    <lineage>
        <taxon>Bacteria</taxon>
        <taxon>Pseudomonadati</taxon>
        <taxon>Pseudomonadota</taxon>
        <taxon>Betaproteobacteria</taxon>
        <taxon>Burkholderiales</taxon>
        <taxon>Comamonadaceae</taxon>
        <taxon>Variovorax</taxon>
    </lineage>
</organism>
<dbReference type="InterPro" id="IPR003661">
    <property type="entry name" value="HisK_dim/P_dom"/>
</dbReference>
<evidence type="ECO:0000256" key="2">
    <source>
        <dbReference type="ARBA" id="ARBA00004429"/>
    </source>
</evidence>
<protein>
    <recommendedName>
        <fullName evidence="3">histidine kinase</fullName>
        <ecNumber evidence="3">2.7.13.3</ecNumber>
    </recommendedName>
</protein>
<comment type="caution">
    <text evidence="17">The sequence shown here is derived from an EMBL/GenBank/DDBJ whole genome shotgun (WGS) entry which is preliminary data.</text>
</comment>
<dbReference type="FunFam" id="3.30.565.10:FF:000006">
    <property type="entry name" value="Sensor histidine kinase WalK"/>
    <property type="match status" value="1"/>
</dbReference>
<dbReference type="CDD" id="cd00082">
    <property type="entry name" value="HisKA"/>
    <property type="match status" value="1"/>
</dbReference>
<dbReference type="CDD" id="cd00075">
    <property type="entry name" value="HATPase"/>
    <property type="match status" value="1"/>
</dbReference>
<keyword evidence="12 14" id="KW-0472">Membrane</keyword>
<evidence type="ECO:0000259" key="16">
    <source>
        <dbReference type="PROSITE" id="PS50885"/>
    </source>
</evidence>
<dbReference type="Pfam" id="PF00512">
    <property type="entry name" value="HisKA"/>
    <property type="match status" value="1"/>
</dbReference>
<dbReference type="InterPro" id="IPR036097">
    <property type="entry name" value="HisK_dim/P_sf"/>
</dbReference>
<dbReference type="RefSeq" id="WP_140838118.1">
    <property type="nucleotide sequence ID" value="NZ_RCZI01000001.1"/>
</dbReference>
<dbReference type="PROSITE" id="PS50109">
    <property type="entry name" value="HIS_KIN"/>
    <property type="match status" value="1"/>
</dbReference>
<dbReference type="InterPro" id="IPR005467">
    <property type="entry name" value="His_kinase_dom"/>
</dbReference>
<dbReference type="SUPFAM" id="SSF47384">
    <property type="entry name" value="Homodimeric domain of signal transducing histidine kinase"/>
    <property type="match status" value="1"/>
</dbReference>
<evidence type="ECO:0000256" key="3">
    <source>
        <dbReference type="ARBA" id="ARBA00012438"/>
    </source>
</evidence>
<evidence type="ECO:0000256" key="13">
    <source>
        <dbReference type="SAM" id="MobiDB-lite"/>
    </source>
</evidence>
<evidence type="ECO:0000313" key="18">
    <source>
        <dbReference type="Proteomes" id="UP000319212"/>
    </source>
</evidence>
<dbReference type="EMBL" id="RCZI01000001">
    <property type="protein sequence ID" value="TPG30232.1"/>
    <property type="molecule type" value="Genomic_DNA"/>
</dbReference>
<dbReference type="SUPFAM" id="SSF55874">
    <property type="entry name" value="ATPase domain of HSP90 chaperone/DNA topoisomerase II/histidine kinase"/>
    <property type="match status" value="1"/>
</dbReference>
<dbReference type="SMART" id="SM00387">
    <property type="entry name" value="HATPase_c"/>
    <property type="match status" value="1"/>
</dbReference>
<dbReference type="Gene3D" id="3.30.565.10">
    <property type="entry name" value="Histidine kinase-like ATPase, C-terminal domain"/>
    <property type="match status" value="1"/>
</dbReference>
<dbReference type="GO" id="GO:0005524">
    <property type="term" value="F:ATP binding"/>
    <property type="evidence" value="ECO:0007669"/>
    <property type="project" value="UniProtKB-KW"/>
</dbReference>
<keyword evidence="11" id="KW-0902">Two-component regulatory system</keyword>
<keyword evidence="4" id="KW-0597">Phosphoprotein</keyword>
<dbReference type="GO" id="GO:0000155">
    <property type="term" value="F:phosphorelay sensor kinase activity"/>
    <property type="evidence" value="ECO:0007669"/>
    <property type="project" value="InterPro"/>
</dbReference>
<dbReference type="PANTHER" id="PTHR45436:SF14">
    <property type="entry name" value="SENSOR PROTEIN QSEC"/>
    <property type="match status" value="1"/>
</dbReference>
<evidence type="ECO:0000256" key="14">
    <source>
        <dbReference type="SAM" id="Phobius"/>
    </source>
</evidence>
<evidence type="ECO:0000256" key="12">
    <source>
        <dbReference type="ARBA" id="ARBA00023136"/>
    </source>
</evidence>
<accession>A0A502E0K0</accession>
<comment type="catalytic activity">
    <reaction evidence="1">
        <text>ATP + protein L-histidine = ADP + protein N-phospho-L-histidine.</text>
        <dbReference type="EC" id="2.7.13.3"/>
    </reaction>
</comment>
<dbReference type="InterPro" id="IPR004358">
    <property type="entry name" value="Sig_transdc_His_kin-like_C"/>
</dbReference>
<feature type="transmembrane region" description="Helical" evidence="14">
    <location>
        <begin position="174"/>
        <end position="198"/>
    </location>
</feature>
<dbReference type="PANTHER" id="PTHR45436">
    <property type="entry name" value="SENSOR HISTIDINE KINASE YKOH"/>
    <property type="match status" value="1"/>
</dbReference>
<evidence type="ECO:0000256" key="4">
    <source>
        <dbReference type="ARBA" id="ARBA00022553"/>
    </source>
</evidence>
<dbReference type="InterPro" id="IPR003594">
    <property type="entry name" value="HATPase_dom"/>
</dbReference>
<dbReference type="SMART" id="SM00388">
    <property type="entry name" value="HisKA"/>
    <property type="match status" value="1"/>
</dbReference>
<dbReference type="AlphaFoldDB" id="A0A502E0K0"/>
<dbReference type="Pfam" id="PF02518">
    <property type="entry name" value="HATPase_c"/>
    <property type="match status" value="1"/>
</dbReference>
<evidence type="ECO:0000313" key="17">
    <source>
        <dbReference type="EMBL" id="TPG30232.1"/>
    </source>
</evidence>
<keyword evidence="7" id="KW-0547">Nucleotide-binding</keyword>
<keyword evidence="10 14" id="KW-1133">Transmembrane helix</keyword>
<dbReference type="PRINTS" id="PR00344">
    <property type="entry name" value="BCTRLSENSOR"/>
</dbReference>
<evidence type="ECO:0000256" key="5">
    <source>
        <dbReference type="ARBA" id="ARBA00022679"/>
    </source>
</evidence>
<dbReference type="PROSITE" id="PS50885">
    <property type="entry name" value="HAMP"/>
    <property type="match status" value="1"/>
</dbReference>
<feature type="compositionally biased region" description="Polar residues" evidence="13">
    <location>
        <begin position="472"/>
        <end position="483"/>
    </location>
</feature>
<dbReference type="EC" id="2.7.13.3" evidence="3"/>
<feature type="region of interest" description="Disordered" evidence="13">
    <location>
        <begin position="470"/>
        <end position="490"/>
    </location>
</feature>
<keyword evidence="8 17" id="KW-0418">Kinase</keyword>
<feature type="domain" description="HAMP" evidence="16">
    <location>
        <begin position="195"/>
        <end position="247"/>
    </location>
</feature>
<evidence type="ECO:0000259" key="15">
    <source>
        <dbReference type="PROSITE" id="PS50109"/>
    </source>
</evidence>
<evidence type="ECO:0000256" key="11">
    <source>
        <dbReference type="ARBA" id="ARBA00023012"/>
    </source>
</evidence>
<dbReference type="InterPro" id="IPR003660">
    <property type="entry name" value="HAMP_dom"/>
</dbReference>
<proteinExistence type="predicted"/>
<keyword evidence="9" id="KW-0067">ATP-binding</keyword>
<reference evidence="17 18" key="1">
    <citation type="journal article" date="2019" name="Environ. Microbiol.">
        <title>Species interactions and distinct microbial communities in high Arctic permafrost affected cryosols are associated with the CH4 and CO2 gas fluxes.</title>
        <authorList>
            <person name="Altshuler I."/>
            <person name="Hamel J."/>
            <person name="Turney S."/>
            <person name="Magnuson E."/>
            <person name="Levesque R."/>
            <person name="Greer C."/>
            <person name="Whyte L.G."/>
        </authorList>
    </citation>
    <scope>NUCLEOTIDE SEQUENCE [LARGE SCALE GENOMIC DNA]</scope>
    <source>
        <strain evidence="17 18">S06.C</strain>
    </source>
</reference>
<evidence type="ECO:0000256" key="1">
    <source>
        <dbReference type="ARBA" id="ARBA00000085"/>
    </source>
</evidence>
<evidence type="ECO:0000256" key="8">
    <source>
        <dbReference type="ARBA" id="ARBA00022777"/>
    </source>
</evidence>
<feature type="domain" description="Histidine kinase" evidence="15">
    <location>
        <begin position="255"/>
        <end position="471"/>
    </location>
</feature>
<dbReference type="InterPro" id="IPR050428">
    <property type="entry name" value="TCS_sensor_his_kinase"/>
</dbReference>
<keyword evidence="6 14" id="KW-0812">Transmembrane</keyword>
<dbReference type="GO" id="GO:0005886">
    <property type="term" value="C:plasma membrane"/>
    <property type="evidence" value="ECO:0007669"/>
    <property type="project" value="UniProtKB-SubCell"/>
</dbReference>
<evidence type="ECO:0000256" key="7">
    <source>
        <dbReference type="ARBA" id="ARBA00022741"/>
    </source>
</evidence>
<dbReference type="Gene3D" id="1.10.287.130">
    <property type="match status" value="1"/>
</dbReference>
<sequence length="490" mass="53689">MNHRSGGRDTRWARWTRPTLVRRLLLGQLATLALLWSVAAGLLLMEALSQELYGARAAYGAIFSVAENLVDQPEKQHASLQAVDRALREAYGDKDNADMAPSILVWQAGRLVYKSDGVPEAIRNTQLDVVEKLTADGRQWRAGTRESTSSDARVMLVIPSDTKQFVLSFNSHGYYILPLVISIPFLLFPAWLSIRLALRPWRKVGREIASRGPRHLTPLAFEPRHEELRPMVQSINALMQRLSDSAVRERNFIADAAHELRTPIAAIRINVEVLRAQGMLVKGNRELLDGMLRSSARAARLVSQLLRLMRSNAEGDVAPARRLALDELLQERLAALSGLAQVRGVELELVATQPGLEVTGDREGLMSMIDNLIENAIKYSPASAAVMVHLSAAATQAVFTVTDQGPGIAPALRSRVFDRFFRDPDQTQTGSGLGLAIVKSVIENHGGEITIDSNPHDGQGLRVTVSLPLAARQSSEPGSNATQDVMPAPE</sequence>
<keyword evidence="5" id="KW-0808">Transferase</keyword>
<evidence type="ECO:0000256" key="10">
    <source>
        <dbReference type="ARBA" id="ARBA00022989"/>
    </source>
</evidence>
<dbReference type="Proteomes" id="UP000319212">
    <property type="component" value="Unassembled WGS sequence"/>
</dbReference>
<dbReference type="OrthoDB" id="8554694at2"/>
<dbReference type="InterPro" id="IPR036890">
    <property type="entry name" value="HATPase_C_sf"/>
</dbReference>
<evidence type="ECO:0000256" key="6">
    <source>
        <dbReference type="ARBA" id="ARBA00022692"/>
    </source>
</evidence>
<gene>
    <name evidence="17" type="ORF">EAH82_01660</name>
</gene>